<dbReference type="EMBL" id="DWWJ01000030">
    <property type="protein sequence ID" value="HJC40254.1"/>
    <property type="molecule type" value="Genomic_DNA"/>
</dbReference>
<protein>
    <submittedName>
        <fullName evidence="4">Carbon dioxide concentrating mechanism protein CcmL</fullName>
    </submittedName>
</protein>
<dbReference type="GO" id="GO:0031470">
    <property type="term" value="C:carboxysome"/>
    <property type="evidence" value="ECO:0007669"/>
    <property type="project" value="UniProtKB-SubCell"/>
</dbReference>
<gene>
    <name evidence="4" type="ORF">H9701_01695</name>
</gene>
<dbReference type="Gene3D" id="2.40.50.220">
    <property type="entry name" value="EutN/Ccml"/>
    <property type="match status" value="1"/>
</dbReference>
<comment type="subcellular location">
    <subcellularLocation>
        <location evidence="1">Carboxysome</location>
    </subcellularLocation>
</comment>
<accession>A0A9D2P058</accession>
<dbReference type="Proteomes" id="UP000823882">
    <property type="component" value="Unassembled WGS sequence"/>
</dbReference>
<comment type="caution">
    <text evidence="4">The sequence shown here is derived from an EMBL/GenBank/DDBJ whole genome shotgun (WGS) entry which is preliminary data.</text>
</comment>
<dbReference type="AlphaFoldDB" id="A0A9D2P058"/>
<name>A0A9D2P058_9FIRM</name>
<reference evidence="4" key="1">
    <citation type="journal article" date="2021" name="PeerJ">
        <title>Extensive microbial diversity within the chicken gut microbiome revealed by metagenomics and culture.</title>
        <authorList>
            <person name="Gilroy R."/>
            <person name="Ravi A."/>
            <person name="Getino M."/>
            <person name="Pursley I."/>
            <person name="Horton D.L."/>
            <person name="Alikhan N.F."/>
            <person name="Baker D."/>
            <person name="Gharbi K."/>
            <person name="Hall N."/>
            <person name="Watson M."/>
            <person name="Adriaenssens E.M."/>
            <person name="Foster-Nyarko E."/>
            <person name="Jarju S."/>
            <person name="Secka A."/>
            <person name="Antonio M."/>
            <person name="Oren A."/>
            <person name="Chaudhuri R.R."/>
            <person name="La Ragione R."/>
            <person name="Hildebrand F."/>
            <person name="Pallen M.J."/>
        </authorList>
    </citation>
    <scope>NUCLEOTIDE SEQUENCE</scope>
    <source>
        <strain evidence="4">CHK186-1790</strain>
    </source>
</reference>
<dbReference type="PANTHER" id="PTHR36539">
    <property type="entry name" value="ETHANOLAMINE UTILIZATION PROTEIN EUTN"/>
    <property type="match status" value="1"/>
</dbReference>
<dbReference type="InterPro" id="IPR036677">
    <property type="entry name" value="EutN_CcmL_sf"/>
</dbReference>
<evidence type="ECO:0000313" key="4">
    <source>
        <dbReference type="EMBL" id="HJC40254.1"/>
    </source>
</evidence>
<evidence type="ECO:0000256" key="2">
    <source>
        <dbReference type="ARBA" id="ARBA00023669"/>
    </source>
</evidence>
<sequence length="82" mass="8162">MWLGTVIGNVWCTKKDPALTGQTFLLVAPEGHQGPALVCSDLAGAGPGDRVLITRGGGARVAAGAAVPVDAAVVGIVDRVEA</sequence>
<keyword evidence="3" id="KW-1283">Bacterial microcompartment</keyword>
<dbReference type="PROSITE" id="PS51932">
    <property type="entry name" value="BMV"/>
    <property type="match status" value="1"/>
</dbReference>
<dbReference type="InterPro" id="IPR004992">
    <property type="entry name" value="EutN_CcmL"/>
</dbReference>
<dbReference type="SUPFAM" id="SSF159133">
    <property type="entry name" value="EutN/CcmL-like"/>
    <property type="match status" value="1"/>
</dbReference>
<evidence type="ECO:0000313" key="5">
    <source>
        <dbReference type="Proteomes" id="UP000823882"/>
    </source>
</evidence>
<evidence type="ECO:0000256" key="1">
    <source>
        <dbReference type="ARBA" id="ARBA00023587"/>
    </source>
</evidence>
<reference evidence="4" key="2">
    <citation type="submission" date="2021-04" db="EMBL/GenBank/DDBJ databases">
        <authorList>
            <person name="Gilroy R."/>
        </authorList>
    </citation>
    <scope>NUCLEOTIDE SEQUENCE</scope>
    <source>
        <strain evidence="4">CHK186-1790</strain>
    </source>
</reference>
<proteinExistence type="predicted"/>
<dbReference type="Pfam" id="PF03319">
    <property type="entry name" value="EutN_CcmL"/>
    <property type="match status" value="1"/>
</dbReference>
<evidence type="ECO:0000256" key="3">
    <source>
        <dbReference type="ARBA" id="ARBA00024446"/>
    </source>
</evidence>
<keyword evidence="2" id="KW-1282">Carboxysome</keyword>
<organism evidence="4 5">
    <name type="scientific">Candidatus Intestinimonas pullistercoris</name>
    <dbReference type="NCBI Taxonomy" id="2838623"/>
    <lineage>
        <taxon>Bacteria</taxon>
        <taxon>Bacillati</taxon>
        <taxon>Bacillota</taxon>
        <taxon>Clostridia</taxon>
        <taxon>Eubacteriales</taxon>
        <taxon>Intestinimonas</taxon>
    </lineage>
</organism>